<evidence type="ECO:0000313" key="4">
    <source>
        <dbReference type="Proteomes" id="UP001239909"/>
    </source>
</evidence>
<keyword evidence="4" id="KW-1185">Reference proteome</keyword>
<dbReference type="InterPro" id="IPR050483">
    <property type="entry name" value="CoA-transferase_III_domain"/>
</dbReference>
<dbReference type="PANTHER" id="PTHR48207">
    <property type="entry name" value="SUCCINATE--HYDROXYMETHYLGLUTARATE COA-TRANSFERASE"/>
    <property type="match status" value="1"/>
</dbReference>
<dbReference type="InterPro" id="IPR023606">
    <property type="entry name" value="CoA-Trfase_III_dom_1_sf"/>
</dbReference>
<dbReference type="SUPFAM" id="SSF89796">
    <property type="entry name" value="CoA-transferase family III (CaiB/BaiF)"/>
    <property type="match status" value="1"/>
</dbReference>
<proteinExistence type="predicted"/>
<organism evidence="3 4">
    <name type="scientific">Paralimibaculum aggregatum</name>
    <dbReference type="NCBI Taxonomy" id="3036245"/>
    <lineage>
        <taxon>Bacteria</taxon>
        <taxon>Pseudomonadati</taxon>
        <taxon>Pseudomonadota</taxon>
        <taxon>Alphaproteobacteria</taxon>
        <taxon>Rhodobacterales</taxon>
        <taxon>Paracoccaceae</taxon>
        <taxon>Paralimibaculum</taxon>
    </lineage>
</organism>
<reference evidence="3 4" key="1">
    <citation type="submission" date="2023-04" db="EMBL/GenBank/DDBJ databases">
        <title>Marinoamorphus aggregata gen. nov., sp. Nov., isolate from tissue of brittle star Ophioplocus japonicus.</title>
        <authorList>
            <person name="Kawano K."/>
            <person name="Sawayama S."/>
            <person name="Nakagawa S."/>
        </authorList>
    </citation>
    <scope>NUCLEOTIDE SEQUENCE [LARGE SCALE GENOMIC DNA]</scope>
    <source>
        <strain evidence="3 4">NKW23</strain>
    </source>
</reference>
<comment type="caution">
    <text evidence="3">The sequence shown here is derived from an EMBL/GenBank/DDBJ whole genome shotgun (WGS) entry which is preliminary data.</text>
</comment>
<dbReference type="RefSeq" id="WP_285673316.1">
    <property type="nucleotide sequence ID" value="NZ_BSYI01000033.1"/>
</dbReference>
<protein>
    <submittedName>
        <fullName evidence="3">CaiB/BaiF CoA-transferase family protein</fullName>
    </submittedName>
</protein>
<gene>
    <name evidence="3" type="ORF">LNKW23_35180</name>
</gene>
<dbReference type="InterPro" id="IPR003673">
    <property type="entry name" value="CoA-Trfase_fam_III"/>
</dbReference>
<dbReference type="Pfam" id="PF02515">
    <property type="entry name" value="CoA_transf_3"/>
    <property type="match status" value="1"/>
</dbReference>
<sequence>MQASSGTGNRPETAERRGPLDGRRVIELGSTVAGPFCGRLLGDFGADVIKIEQREGDAVRSMGKRNRGRSLYAASIFRNKRNVSIDLRRPEGRALARRLCATADVVVENFRPGTLERWGLGYEDLSRENPGLVLVRISGYGQHGPYSQRPGYGVVCEAVSGMREITGDPDRPPARVAVSLTDYITGLYAAFGAALALIERQRTGRGQVVDTALYESAFSFMEPHIPAFQQLGEIARRAGSRLPDNVPNTLFETADRRHIHITAISQTLFAKLMAVIGRPELADDPSFAAGPARAENEAALTAIIAGWVAARPLAEAEAALEAAGIPHARIYDMADIFADPHYRARGAIVTPEDPVLGPVAMAEVVPRLSETPGGVHWPGRDTGVDTLAVLEGELGLSAGEIEALLQSGILFPGEREKDNAAEAGRRAAG</sequence>
<feature type="compositionally biased region" description="Basic and acidic residues" evidence="2">
    <location>
        <begin position="12"/>
        <end position="21"/>
    </location>
</feature>
<dbReference type="InterPro" id="IPR044855">
    <property type="entry name" value="CoA-Trfase_III_dom3_sf"/>
</dbReference>
<dbReference type="PANTHER" id="PTHR48207:SF3">
    <property type="entry name" value="SUCCINATE--HYDROXYMETHYLGLUTARATE COA-TRANSFERASE"/>
    <property type="match status" value="1"/>
</dbReference>
<dbReference type="Gene3D" id="3.40.50.10540">
    <property type="entry name" value="Crotonobetainyl-coa:carnitine coa-transferase, domain 1"/>
    <property type="match status" value="1"/>
</dbReference>
<accession>A0ABQ6LM79</accession>
<dbReference type="Proteomes" id="UP001239909">
    <property type="component" value="Unassembled WGS sequence"/>
</dbReference>
<name>A0ABQ6LM79_9RHOB</name>
<dbReference type="EMBL" id="BSYI01000033">
    <property type="protein sequence ID" value="GMG84303.1"/>
    <property type="molecule type" value="Genomic_DNA"/>
</dbReference>
<feature type="region of interest" description="Disordered" evidence="2">
    <location>
        <begin position="1"/>
        <end position="21"/>
    </location>
</feature>
<evidence type="ECO:0000256" key="1">
    <source>
        <dbReference type="ARBA" id="ARBA00022679"/>
    </source>
</evidence>
<evidence type="ECO:0000313" key="3">
    <source>
        <dbReference type="EMBL" id="GMG84303.1"/>
    </source>
</evidence>
<evidence type="ECO:0000256" key="2">
    <source>
        <dbReference type="SAM" id="MobiDB-lite"/>
    </source>
</evidence>
<keyword evidence="1" id="KW-0808">Transferase</keyword>
<dbReference type="Gene3D" id="3.30.1540.10">
    <property type="entry name" value="formyl-coa transferase, domain 3"/>
    <property type="match status" value="1"/>
</dbReference>
<feature type="compositionally biased region" description="Polar residues" evidence="2">
    <location>
        <begin position="1"/>
        <end position="10"/>
    </location>
</feature>